<dbReference type="GO" id="GO:0009401">
    <property type="term" value="P:phosphoenolpyruvate-dependent sugar phosphotransferase system"/>
    <property type="evidence" value="ECO:0007669"/>
    <property type="project" value="UniProtKB-KW"/>
</dbReference>
<gene>
    <name evidence="9" type="ORF">RBJ67_12330</name>
</gene>
<dbReference type="EMBL" id="JAVDKS010000004">
    <property type="protein sequence ID" value="MDQ2256930.1"/>
    <property type="molecule type" value="Genomic_DNA"/>
</dbReference>
<dbReference type="PROSITE" id="PS51101">
    <property type="entry name" value="PTS_EIIB_TYPE_4"/>
    <property type="match status" value="1"/>
</dbReference>
<evidence type="ECO:0000256" key="4">
    <source>
        <dbReference type="ARBA" id="ARBA00022597"/>
    </source>
</evidence>
<comment type="subcellular location">
    <subcellularLocation>
        <location evidence="1">Cytoplasm</location>
    </subcellularLocation>
</comment>
<accession>A0AAW8H7I5</accession>
<dbReference type="GO" id="GO:0005737">
    <property type="term" value="C:cytoplasm"/>
    <property type="evidence" value="ECO:0007669"/>
    <property type="project" value="UniProtKB-SubCell"/>
</dbReference>
<feature type="domain" description="PTS EIIB type-4" evidence="8">
    <location>
        <begin position="1"/>
        <end position="68"/>
    </location>
</feature>
<comment type="caution">
    <text evidence="9">The sequence shown here is derived from an EMBL/GenBank/DDBJ whole genome shotgun (WGS) entry which is preliminary data.</text>
</comment>
<dbReference type="InterPro" id="IPR036667">
    <property type="entry name" value="PTS_IIB_sorbose-sp_sf"/>
</dbReference>
<keyword evidence="5" id="KW-0808">Transferase</keyword>
<name>A0AAW8H7I5_9ENTR</name>
<reference evidence="9 10" key="1">
    <citation type="submission" date="2023-08" db="EMBL/GenBank/DDBJ databases">
        <authorList>
            <person name="Dale J."/>
        </authorList>
    </citation>
    <scope>NUCLEOTIDE SEQUENCE [LARGE SCALE GENOMIC DNA]</scope>
    <source>
        <strain evidence="9 10">2023EL-00788</strain>
    </source>
</reference>
<keyword evidence="3" id="KW-0963">Cytoplasm</keyword>
<keyword evidence="6" id="KW-0598">Phosphotransferase system</keyword>
<keyword evidence="2" id="KW-0813">Transport</keyword>
<dbReference type="Gene3D" id="3.40.35.10">
    <property type="entry name" value="Phosphotransferase system, sorbose subfamily IIB component"/>
    <property type="match status" value="1"/>
</dbReference>
<organism evidence="9 10">
    <name type="scientific">Enterobacter soli</name>
    <dbReference type="NCBI Taxonomy" id="885040"/>
    <lineage>
        <taxon>Bacteria</taxon>
        <taxon>Pseudomonadati</taxon>
        <taxon>Pseudomonadota</taxon>
        <taxon>Gammaproteobacteria</taxon>
        <taxon>Enterobacterales</taxon>
        <taxon>Enterobacteriaceae</taxon>
        <taxon>Enterobacter</taxon>
    </lineage>
</organism>
<dbReference type="AlphaFoldDB" id="A0AAW8H7I5"/>
<evidence type="ECO:0000256" key="6">
    <source>
        <dbReference type="ARBA" id="ARBA00022683"/>
    </source>
</evidence>
<dbReference type="Proteomes" id="UP001225042">
    <property type="component" value="Unassembled WGS sequence"/>
</dbReference>
<sequence length="68" mass="7666">MVNIVHCPVDDRLIHGQVATAWLPHTNANLCLVVNDSIAVNDDKRLLLQMALPEGIQLRYFSVEKSLR</sequence>
<keyword evidence="10" id="KW-1185">Reference proteome</keyword>
<keyword evidence="7" id="KW-0418">Kinase</keyword>
<dbReference type="GO" id="GO:0016301">
    <property type="term" value="F:kinase activity"/>
    <property type="evidence" value="ECO:0007669"/>
    <property type="project" value="UniProtKB-KW"/>
</dbReference>
<evidence type="ECO:0000313" key="10">
    <source>
        <dbReference type="Proteomes" id="UP001225042"/>
    </source>
</evidence>
<keyword evidence="4 9" id="KW-0762">Sugar transport</keyword>
<evidence type="ECO:0000256" key="1">
    <source>
        <dbReference type="ARBA" id="ARBA00004496"/>
    </source>
</evidence>
<evidence type="ECO:0000256" key="2">
    <source>
        <dbReference type="ARBA" id="ARBA00022448"/>
    </source>
</evidence>
<protein>
    <submittedName>
        <fullName evidence="9">PTS sugar transporter subunit IIB</fullName>
    </submittedName>
</protein>
<evidence type="ECO:0000256" key="5">
    <source>
        <dbReference type="ARBA" id="ARBA00022679"/>
    </source>
</evidence>
<dbReference type="InterPro" id="IPR004720">
    <property type="entry name" value="PTS_IIB_sorbose-sp"/>
</dbReference>
<dbReference type="SUPFAM" id="SSF52728">
    <property type="entry name" value="PTS IIb component"/>
    <property type="match status" value="1"/>
</dbReference>
<dbReference type="GO" id="GO:0008982">
    <property type="term" value="F:protein-N(PI)-phosphohistidine-sugar phosphotransferase activity"/>
    <property type="evidence" value="ECO:0007669"/>
    <property type="project" value="InterPro"/>
</dbReference>
<evidence type="ECO:0000313" key="9">
    <source>
        <dbReference type="EMBL" id="MDQ2256930.1"/>
    </source>
</evidence>
<dbReference type="Pfam" id="PF03830">
    <property type="entry name" value="PTSIIB_sorb"/>
    <property type="match status" value="1"/>
</dbReference>
<evidence type="ECO:0000259" key="8">
    <source>
        <dbReference type="PROSITE" id="PS51101"/>
    </source>
</evidence>
<evidence type="ECO:0000256" key="3">
    <source>
        <dbReference type="ARBA" id="ARBA00022490"/>
    </source>
</evidence>
<evidence type="ECO:0000256" key="7">
    <source>
        <dbReference type="ARBA" id="ARBA00022777"/>
    </source>
</evidence>
<proteinExistence type="predicted"/>